<dbReference type="KEGG" id="dia:Dtpsy_1499"/>
<dbReference type="Proteomes" id="UP000000450">
    <property type="component" value="Chromosome"/>
</dbReference>
<dbReference type="GO" id="GO:0005886">
    <property type="term" value="C:plasma membrane"/>
    <property type="evidence" value="ECO:0007669"/>
    <property type="project" value="UniProtKB-SubCell"/>
</dbReference>
<dbReference type="Gene3D" id="1.20.1600.10">
    <property type="entry name" value="Outer membrane efflux proteins (OEP)"/>
    <property type="match status" value="1"/>
</dbReference>
<dbReference type="SUPFAM" id="SSF56954">
    <property type="entry name" value="Outer membrane efflux proteins (OEP)"/>
    <property type="match status" value="1"/>
</dbReference>
<dbReference type="EMBL" id="CP001392">
    <property type="protein sequence ID" value="ACM32960.1"/>
    <property type="molecule type" value="Genomic_DNA"/>
</dbReference>
<proteinExistence type="inferred from homology"/>
<dbReference type="AlphaFoldDB" id="A0A9J9QFE9"/>
<comment type="subcellular location">
    <subcellularLocation>
        <location evidence="2">Cell membrane</location>
        <topology evidence="2">Lipid-anchor</topology>
    </subcellularLocation>
</comment>
<keyword evidence="2" id="KW-0812">Transmembrane</keyword>
<reference evidence="3 4" key="1">
    <citation type="journal article" date="2010" name="J. Bacteriol.">
        <title>Completed genome sequence of the anaerobic iron-oxidizing bacterium Acidovorax ebreus strain TPSY.</title>
        <authorList>
            <person name="Byrne-Bailey K.G."/>
            <person name="Weber K.A."/>
            <person name="Chair A.H."/>
            <person name="Bose S."/>
            <person name="Knox T."/>
            <person name="Spanbauer T.L."/>
            <person name="Chertkov O."/>
            <person name="Coates J.D."/>
        </authorList>
    </citation>
    <scope>NUCLEOTIDE SEQUENCE [LARGE SCALE GENOMIC DNA]</scope>
    <source>
        <strain evidence="3 4">TPSY</strain>
    </source>
</reference>
<dbReference type="InterPro" id="IPR003423">
    <property type="entry name" value="OMP_efflux"/>
</dbReference>
<protein>
    <submittedName>
        <fullName evidence="3">RND efflux system, outer membrane lipoprotein, NodT family</fullName>
    </submittedName>
</protein>
<sequence>MGRPKDRALRTKLRITIAGLRMPFALPALVSLLDSPALRTGLLGICVTVAGCMAGVRTDVPSPALLPAAWPVPPVAFDDSTVSVDDQAEWGMFYRDPTLQGLVRQALENNRDLRLAMLRVDEARAALGLQSAERWPTLAVGSSHTRARVPGDLNVSGRAVTTGEHRVGLAISNWELDLWGRVRSLEAAAQQAYFASAEGSRAAQAALVNQVARNYLAWRETQERIALTEDTIATRRESLRIFGRRHAAGAISRLALTQVESLLYQAESIGTQLAQQQALQAHALAQLVGVPWDALALAPPQAAVALPTVPAGLPSDLLLRRPDIAAAEHTLHAANARVQAARAAFFPRIALTTSAGTASAHLDGLFDSGSRAWTFAPSISVPLFDGGRLQSNLDLSAARQNIAVADYEKTVQTAFREVSDALATRATAARQITLQQAQRDALHERARLAQLRYDHGATPYFEVLDAQRDLLAAEQQLVQARYALQAAHIAVYAALGGGAPAR</sequence>
<evidence type="ECO:0000256" key="2">
    <source>
        <dbReference type="RuleBase" id="RU362097"/>
    </source>
</evidence>
<dbReference type="NCBIfam" id="TIGR01845">
    <property type="entry name" value="outer_NodT"/>
    <property type="match status" value="1"/>
</dbReference>
<accession>A0A9J9QFE9</accession>
<dbReference type="PANTHER" id="PTHR30203:SF33">
    <property type="entry name" value="BLR4455 PROTEIN"/>
    <property type="match status" value="1"/>
</dbReference>
<evidence type="ECO:0000313" key="3">
    <source>
        <dbReference type="EMBL" id="ACM32960.1"/>
    </source>
</evidence>
<dbReference type="GO" id="GO:0015562">
    <property type="term" value="F:efflux transmembrane transporter activity"/>
    <property type="evidence" value="ECO:0007669"/>
    <property type="project" value="InterPro"/>
</dbReference>
<dbReference type="Gene3D" id="2.20.200.10">
    <property type="entry name" value="Outer membrane efflux proteins (OEP)"/>
    <property type="match status" value="1"/>
</dbReference>
<gene>
    <name evidence="3" type="ordered locus">Dtpsy_1499</name>
</gene>
<dbReference type="PANTHER" id="PTHR30203">
    <property type="entry name" value="OUTER MEMBRANE CATION EFFLUX PROTEIN"/>
    <property type="match status" value="1"/>
</dbReference>
<keyword evidence="2" id="KW-1134">Transmembrane beta strand</keyword>
<comment type="similarity">
    <text evidence="1 2">Belongs to the outer membrane factor (OMF) (TC 1.B.17) family.</text>
</comment>
<keyword evidence="2" id="KW-0472">Membrane</keyword>
<evidence type="ECO:0000256" key="1">
    <source>
        <dbReference type="ARBA" id="ARBA00007613"/>
    </source>
</evidence>
<dbReference type="InterPro" id="IPR010131">
    <property type="entry name" value="MdtP/NodT-like"/>
</dbReference>
<organism evidence="3 4">
    <name type="scientific">Acidovorax ebreus (strain TPSY)</name>
    <name type="common">Diaphorobacter sp. (strain TPSY)</name>
    <dbReference type="NCBI Taxonomy" id="535289"/>
    <lineage>
        <taxon>Bacteria</taxon>
        <taxon>Pseudomonadati</taxon>
        <taxon>Pseudomonadota</taxon>
        <taxon>Betaproteobacteria</taxon>
        <taxon>Burkholderiales</taxon>
        <taxon>Comamonadaceae</taxon>
        <taxon>Diaphorobacter</taxon>
    </lineage>
</organism>
<dbReference type="Pfam" id="PF02321">
    <property type="entry name" value="OEP"/>
    <property type="match status" value="2"/>
</dbReference>
<keyword evidence="2" id="KW-0564">Palmitate</keyword>
<keyword evidence="4" id="KW-1185">Reference proteome</keyword>
<keyword evidence="2 3" id="KW-0449">Lipoprotein</keyword>
<evidence type="ECO:0000313" key="4">
    <source>
        <dbReference type="Proteomes" id="UP000000450"/>
    </source>
</evidence>
<name>A0A9J9QFE9_ACIET</name>